<dbReference type="InterPro" id="IPR049053">
    <property type="entry name" value="AFCA-like_C"/>
</dbReference>
<dbReference type="InterPro" id="IPR054363">
    <property type="entry name" value="GH95_cat"/>
</dbReference>
<keyword evidence="4" id="KW-0378">Hydrolase</keyword>
<gene>
    <name evidence="4" type="ORF">ACFPFU_19240</name>
</gene>
<dbReference type="InterPro" id="IPR012341">
    <property type="entry name" value="6hp_glycosidase-like_sf"/>
</dbReference>
<name>A0ABV9T551_9BACT</name>
<dbReference type="Pfam" id="PF22124">
    <property type="entry name" value="Glyco_hydro_95_cat"/>
    <property type="match status" value="1"/>
</dbReference>
<dbReference type="Gene3D" id="1.50.10.10">
    <property type="match status" value="1"/>
</dbReference>
<dbReference type="PIRSF" id="PIRSF007663">
    <property type="entry name" value="UCP007663"/>
    <property type="match status" value="1"/>
</dbReference>
<dbReference type="SUPFAM" id="SSF48208">
    <property type="entry name" value="Six-hairpin glycosidases"/>
    <property type="match status" value="1"/>
</dbReference>
<dbReference type="InterPro" id="IPR027414">
    <property type="entry name" value="GH95_N_dom"/>
</dbReference>
<comment type="caution">
    <text evidence="4">The sequence shown here is derived from an EMBL/GenBank/DDBJ whole genome shotgun (WGS) entry which is preliminary data.</text>
</comment>
<feature type="domain" description="Glycosyl hydrolase family 95 N-terminal" evidence="1">
    <location>
        <begin position="36"/>
        <end position="272"/>
    </location>
</feature>
<evidence type="ECO:0000259" key="2">
    <source>
        <dbReference type="Pfam" id="PF21307"/>
    </source>
</evidence>
<dbReference type="Pfam" id="PF21307">
    <property type="entry name" value="Glyco_hydro_95_C"/>
    <property type="match status" value="1"/>
</dbReference>
<evidence type="ECO:0000259" key="1">
    <source>
        <dbReference type="Pfam" id="PF14498"/>
    </source>
</evidence>
<dbReference type="RefSeq" id="WP_377067114.1">
    <property type="nucleotide sequence ID" value="NZ_JBHSJJ010000013.1"/>
</dbReference>
<reference evidence="5" key="1">
    <citation type="journal article" date="2019" name="Int. J. Syst. Evol. Microbiol.">
        <title>The Global Catalogue of Microorganisms (GCM) 10K type strain sequencing project: providing services to taxonomists for standard genome sequencing and annotation.</title>
        <authorList>
            <consortium name="The Broad Institute Genomics Platform"/>
            <consortium name="The Broad Institute Genome Sequencing Center for Infectious Disease"/>
            <person name="Wu L."/>
            <person name="Ma J."/>
        </authorList>
    </citation>
    <scope>NUCLEOTIDE SEQUENCE [LARGE SCALE GENOMIC DNA]</scope>
    <source>
        <strain evidence="5">CGMCC 4.7466</strain>
    </source>
</reference>
<keyword evidence="5" id="KW-1185">Reference proteome</keyword>
<proteinExistence type="predicted"/>
<dbReference type="Pfam" id="PF14498">
    <property type="entry name" value="Glyco_hyd_65N_2"/>
    <property type="match status" value="1"/>
</dbReference>
<dbReference type="PANTHER" id="PTHR31084">
    <property type="entry name" value="ALPHA-L-FUCOSIDASE 2"/>
    <property type="match status" value="1"/>
</dbReference>
<feature type="domain" description="Glycosyl hydrolase family 95 catalytic" evidence="3">
    <location>
        <begin position="296"/>
        <end position="701"/>
    </location>
</feature>
<accession>A0ABV9T551</accession>
<evidence type="ECO:0000259" key="3">
    <source>
        <dbReference type="Pfam" id="PF22124"/>
    </source>
</evidence>
<dbReference type="Proteomes" id="UP001595818">
    <property type="component" value="Unassembled WGS sequence"/>
</dbReference>
<protein>
    <submittedName>
        <fullName evidence="4">Glycoside hydrolase N-terminal domain-containing protein</fullName>
    </submittedName>
</protein>
<dbReference type="InterPro" id="IPR016518">
    <property type="entry name" value="Alpha-L-fucosidase"/>
</dbReference>
<dbReference type="GO" id="GO:0016787">
    <property type="term" value="F:hydrolase activity"/>
    <property type="evidence" value="ECO:0007669"/>
    <property type="project" value="UniProtKB-KW"/>
</dbReference>
<evidence type="ECO:0000313" key="4">
    <source>
        <dbReference type="EMBL" id="MFC4873847.1"/>
    </source>
</evidence>
<dbReference type="PANTHER" id="PTHR31084:SF0">
    <property type="entry name" value="ALPHA-L-FUCOSIDASE 2"/>
    <property type="match status" value="1"/>
</dbReference>
<sequence>MISKAKILPISLFSVSILILTASKVLSQTYDEHLRLWYDKPAAIWDEALPIGNGRLGAMVFGTPAMERLQLNEETLWAGSPNSNAHEKAREALPEVRELVFEGKYLEAQTLATEQIMSQTNHGMPYQTFGDLFISFPGHSEYREYYRELDIENAVASVKYQVDGVNYEREMISAFEDQVILVKLTSDQPGKITCNVQLNSPHDNADPYTENGQIVLSGVSSAHEGQPGRVKFQGRVQAKNKGGTVQAKDGIISINEADEVLLFVSLATNFNNYQDISGDENARSSMYLKTAWNRDYEVMKDAHIRYFRQFMDRVSLDLGVNGAVELPTDQRVKDFSESFDPHLAAMYFQFGRYLLICSSQPEGQPANLQGIWNDKLFPSWDSKYTVNINAEMNYWPAEVTNLSEMHEPFLQLIREVRETGKETARKMYDSDGWVLHHNTDIWRITGPVDKAPSGMWPAAGAWLCQHLWERYLHTGNREFLKEAYPIMKSAAAFFMDFMIEEPENNWLVVTPSNSPENVHAGSGRKATTAAGVTIDNQLVFDLFSNLIRASRILDMDHDFAETLAHTRERLAPMQIGRLGQLQEWMHDWDDPEDKHRHVSHLYGVAPSNQISPIRTPELFDAARTSLLFRGDPSTGWSMGWKVNLWARFLDGDHAYKLLTDQLTLVTPEKRGGGTYPNLLDAHPPFQIDGNFGCTAGIAEMLVQSHDGAVHILPALPSVWKEGTVKGLVTRGAFEIVEMSWKDNRIDKLVIRSKIGGNLRLRTATRLRAEKGFRMNRGKGPNPNHLFDLPQIKDPLISPEAQLNDVTLPEFLEYDIETKEGEVYTFYGRK</sequence>
<feature type="domain" description="Alpha fucosidase A-like C-terminal" evidence="2">
    <location>
        <begin position="703"/>
        <end position="770"/>
    </location>
</feature>
<organism evidence="4 5">
    <name type="scientific">Negadavirga shengliensis</name>
    <dbReference type="NCBI Taxonomy" id="1389218"/>
    <lineage>
        <taxon>Bacteria</taxon>
        <taxon>Pseudomonadati</taxon>
        <taxon>Bacteroidota</taxon>
        <taxon>Cytophagia</taxon>
        <taxon>Cytophagales</taxon>
        <taxon>Cyclobacteriaceae</taxon>
        <taxon>Negadavirga</taxon>
    </lineage>
</organism>
<evidence type="ECO:0000313" key="5">
    <source>
        <dbReference type="Proteomes" id="UP001595818"/>
    </source>
</evidence>
<dbReference type="InterPro" id="IPR008928">
    <property type="entry name" value="6-hairpin_glycosidase_sf"/>
</dbReference>
<dbReference type="EMBL" id="JBHSJJ010000013">
    <property type="protein sequence ID" value="MFC4873847.1"/>
    <property type="molecule type" value="Genomic_DNA"/>
</dbReference>